<dbReference type="OrthoDB" id="581140at2"/>
<dbReference type="AlphaFoldDB" id="A0A3E1QBR3"/>
<feature type="signal peptide" evidence="1">
    <location>
        <begin position="1"/>
        <end position="19"/>
    </location>
</feature>
<dbReference type="Proteomes" id="UP000261082">
    <property type="component" value="Unassembled WGS sequence"/>
</dbReference>
<evidence type="ECO:0000256" key="1">
    <source>
        <dbReference type="SAM" id="SignalP"/>
    </source>
</evidence>
<evidence type="ECO:0000313" key="3">
    <source>
        <dbReference type="Proteomes" id="UP000261082"/>
    </source>
</evidence>
<keyword evidence="3" id="KW-1185">Reference proteome</keyword>
<protein>
    <recommendedName>
        <fullName evidence="4">Cell wall anchor protein</fullName>
    </recommendedName>
</protein>
<comment type="caution">
    <text evidence="2">The sequence shown here is derived from an EMBL/GenBank/DDBJ whole genome shotgun (WGS) entry which is preliminary data.</text>
</comment>
<evidence type="ECO:0008006" key="4">
    <source>
        <dbReference type="Google" id="ProtNLM"/>
    </source>
</evidence>
<accession>A0A3E1QBR3</accession>
<dbReference type="RefSeq" id="WP_117158617.1">
    <property type="nucleotide sequence ID" value="NZ_QVID01000001.1"/>
</dbReference>
<sequence length="497" mass="52945">MKSIKLLLLSLLFTGFSYAQVGIGTTDPHSSSMLEIDSDSQGLLIPRMTSGERDAIVDPANSLLVFDTDENTYYYNEGDSTTPNWVPFFSDNEKRDNYVLVKSVADFPGVTSGTITLDENTYYEINGTIDLTAPIDLNNAYVSGLDANEDVLSAPGVVFQGNTGGAIRNVTLEGTTAFSLNGPGISTNSTLLIQNTIVDGMSGSVGSISNFGVYFSNIVQFVNNSNGITYSNIGNLLLNNQAWFGNNTGTYETFTNNFGLIEKVSGLSAVSSGNTGIDVSSNPSVGAGIIQGTVFSGAGTDVNGYPMANTYPGYNFSVNWEVNAPGIPRESDDNASGNFYITRNSTTSNTVFSIATPTPINASIDPGQMFRFSNSTPTVTGSNNVLEYEGKETRTFSIRGNLSYKPSPLPTTGVATVHVFYIRRYSSGGNPIEVPLGTEVYEEVGAQGVDDLVRAIPLSGKVTLDPGDYVRIFGQRISASGTGRSNIQIYSVSLTLD</sequence>
<evidence type="ECO:0000313" key="2">
    <source>
        <dbReference type="EMBL" id="RFN59563.1"/>
    </source>
</evidence>
<proteinExistence type="predicted"/>
<dbReference type="EMBL" id="QVID01000001">
    <property type="protein sequence ID" value="RFN59563.1"/>
    <property type="molecule type" value="Genomic_DNA"/>
</dbReference>
<reference evidence="2 3" key="1">
    <citation type="journal article" date="2007" name="Int. J. Syst. Evol. Microbiol.">
        <title>Marixanthomonas ophiurae gen. nov., sp. nov., a marine bacterium of the family Flavobacteriaceae isolated from a deep-sea brittle star.</title>
        <authorList>
            <person name="Romanenko L.A."/>
            <person name="Uchino M."/>
            <person name="Frolova G.M."/>
            <person name="Mikhailov V.V."/>
        </authorList>
    </citation>
    <scope>NUCLEOTIDE SEQUENCE [LARGE SCALE GENOMIC DNA]</scope>
    <source>
        <strain evidence="2 3">KMM 3046</strain>
    </source>
</reference>
<name>A0A3E1QBR3_9FLAO</name>
<feature type="chain" id="PRO_5017578885" description="Cell wall anchor protein" evidence="1">
    <location>
        <begin position="20"/>
        <end position="497"/>
    </location>
</feature>
<keyword evidence="1" id="KW-0732">Signal</keyword>
<gene>
    <name evidence="2" type="ORF">DZ858_05745</name>
</gene>
<organism evidence="2 3">
    <name type="scientific">Marixanthomonas ophiurae</name>
    <dbReference type="NCBI Taxonomy" id="387659"/>
    <lineage>
        <taxon>Bacteria</taxon>
        <taxon>Pseudomonadati</taxon>
        <taxon>Bacteroidota</taxon>
        <taxon>Flavobacteriia</taxon>
        <taxon>Flavobacteriales</taxon>
        <taxon>Flavobacteriaceae</taxon>
        <taxon>Marixanthomonas</taxon>
    </lineage>
</organism>